<accession>A0AAD5QSW7</accession>
<dbReference type="Proteomes" id="UP001196413">
    <property type="component" value="Unassembled WGS sequence"/>
</dbReference>
<dbReference type="AlphaFoldDB" id="A0AAD5QSW7"/>
<organism evidence="2 3">
    <name type="scientific">Parelaphostrongylus tenuis</name>
    <name type="common">Meningeal worm</name>
    <dbReference type="NCBI Taxonomy" id="148309"/>
    <lineage>
        <taxon>Eukaryota</taxon>
        <taxon>Metazoa</taxon>
        <taxon>Ecdysozoa</taxon>
        <taxon>Nematoda</taxon>
        <taxon>Chromadorea</taxon>
        <taxon>Rhabditida</taxon>
        <taxon>Rhabditina</taxon>
        <taxon>Rhabditomorpha</taxon>
        <taxon>Strongyloidea</taxon>
        <taxon>Metastrongylidae</taxon>
        <taxon>Parelaphostrongylus</taxon>
    </lineage>
</organism>
<evidence type="ECO:0000256" key="1">
    <source>
        <dbReference type="SAM" id="MobiDB-lite"/>
    </source>
</evidence>
<dbReference type="EMBL" id="JAHQIW010003873">
    <property type="protein sequence ID" value="KAJ1360460.1"/>
    <property type="molecule type" value="Genomic_DNA"/>
</dbReference>
<proteinExistence type="predicted"/>
<feature type="region of interest" description="Disordered" evidence="1">
    <location>
        <begin position="61"/>
        <end position="81"/>
    </location>
</feature>
<keyword evidence="3" id="KW-1185">Reference proteome</keyword>
<evidence type="ECO:0000313" key="2">
    <source>
        <dbReference type="EMBL" id="KAJ1360460.1"/>
    </source>
</evidence>
<sequence length="81" mass="9415">MAHDLEDDPLLIRSLLTHSSSPNLTHCSLPFFFTNVSHSHRKSPTHRLLQFLTVEARSLSYAKASAQPKQKRRHRDDIMRH</sequence>
<evidence type="ECO:0000313" key="3">
    <source>
        <dbReference type="Proteomes" id="UP001196413"/>
    </source>
</evidence>
<gene>
    <name evidence="2" type="ORF">KIN20_019437</name>
</gene>
<name>A0AAD5QSW7_PARTN</name>
<reference evidence="2" key="1">
    <citation type="submission" date="2021-06" db="EMBL/GenBank/DDBJ databases">
        <title>Parelaphostrongylus tenuis whole genome reference sequence.</title>
        <authorList>
            <person name="Garwood T.J."/>
            <person name="Larsen P.A."/>
            <person name="Fountain-Jones N.M."/>
            <person name="Garbe J.R."/>
            <person name="Macchietto M.G."/>
            <person name="Kania S.A."/>
            <person name="Gerhold R.W."/>
            <person name="Richards J.E."/>
            <person name="Wolf T.M."/>
        </authorList>
    </citation>
    <scope>NUCLEOTIDE SEQUENCE</scope>
    <source>
        <strain evidence="2">MNPRO001-30</strain>
        <tissue evidence="2">Meninges</tissue>
    </source>
</reference>
<protein>
    <submittedName>
        <fullName evidence="2">Uncharacterized protein</fullName>
    </submittedName>
</protein>
<comment type="caution">
    <text evidence="2">The sequence shown here is derived from an EMBL/GenBank/DDBJ whole genome shotgun (WGS) entry which is preliminary data.</text>
</comment>